<evidence type="ECO:0000313" key="3">
    <source>
        <dbReference type="EMBL" id="TDD20323.1"/>
    </source>
</evidence>
<comment type="caution">
    <text evidence="3">The sequence shown here is derived from an EMBL/GenBank/DDBJ whole genome shotgun (WGS) entry which is preliminary data.</text>
</comment>
<feature type="domain" description="PASTA" evidence="2">
    <location>
        <begin position="236"/>
        <end position="284"/>
    </location>
</feature>
<accession>A0A4R4WR68</accession>
<dbReference type="Proteomes" id="UP000295172">
    <property type="component" value="Unassembled WGS sequence"/>
</dbReference>
<evidence type="ECO:0000313" key="4">
    <source>
        <dbReference type="Proteomes" id="UP000295172"/>
    </source>
</evidence>
<dbReference type="Pfam" id="PF03793">
    <property type="entry name" value="PASTA"/>
    <property type="match status" value="1"/>
</dbReference>
<keyword evidence="4" id="KW-1185">Reference proteome</keyword>
<dbReference type="RefSeq" id="WP_132323350.1">
    <property type="nucleotide sequence ID" value="NZ_SMKR01000104.1"/>
</dbReference>
<protein>
    <submittedName>
        <fullName evidence="3">PASTA domain-containing protein</fullName>
    </submittedName>
</protein>
<dbReference type="CDD" id="cd06577">
    <property type="entry name" value="PASTA_pknB"/>
    <property type="match status" value="1"/>
</dbReference>
<sequence length="287" mass="30031">MIDSQLTGLLERTAQRTEVGPPPLEAMHARVAHVRRRRTVLVSVAAAVAVVAAAGGTALALRPPGADPAPPPVASVSPGVVTADMRLVGIGHAAIAVPKNWGTNQTHCGTPQKDTAILERDGLFCAMPRPVGVESVDVGRGKPTIFDLTADESIEIDGVPAERRRTTCIEGNVYRARTCAGGVRIPSLDTWFWAESSTNAEEVDRILERIRIVPDRVGVPTFRHAVGSGPGTGAANYAAELRRLGLTPTTRITKSPSYTPGDVLAVSPAPGTMLPLGATVTITVVAP</sequence>
<evidence type="ECO:0000259" key="2">
    <source>
        <dbReference type="Pfam" id="PF03793"/>
    </source>
</evidence>
<name>A0A4R4WR68_9ACTN</name>
<dbReference type="AlphaFoldDB" id="A0A4R4WR68"/>
<proteinExistence type="predicted"/>
<reference evidence="3 4" key="1">
    <citation type="submission" date="2019-02" db="EMBL/GenBank/DDBJ databases">
        <title>Draft genome sequences of novel Actinobacteria.</title>
        <authorList>
            <person name="Sahin N."/>
            <person name="Ay H."/>
            <person name="Saygin H."/>
        </authorList>
    </citation>
    <scope>NUCLEOTIDE SEQUENCE [LARGE SCALE GENOMIC DNA]</scope>
    <source>
        <strain evidence="3 4">16K104</strain>
    </source>
</reference>
<evidence type="ECO:0000256" key="1">
    <source>
        <dbReference type="SAM" id="Phobius"/>
    </source>
</evidence>
<keyword evidence="1" id="KW-0472">Membrane</keyword>
<feature type="transmembrane region" description="Helical" evidence="1">
    <location>
        <begin position="40"/>
        <end position="61"/>
    </location>
</feature>
<dbReference type="EMBL" id="SMKR01000104">
    <property type="protein sequence ID" value="TDD20323.1"/>
    <property type="molecule type" value="Genomic_DNA"/>
</dbReference>
<dbReference type="InterPro" id="IPR005543">
    <property type="entry name" value="PASTA_dom"/>
</dbReference>
<dbReference type="OrthoDB" id="3820281at2"/>
<keyword evidence="1" id="KW-0812">Transmembrane</keyword>
<dbReference type="Gene3D" id="3.30.10.20">
    <property type="match status" value="1"/>
</dbReference>
<gene>
    <name evidence="3" type="ORF">E1218_22700</name>
</gene>
<organism evidence="3 4">
    <name type="scientific">Kribbella turkmenica</name>
    <dbReference type="NCBI Taxonomy" id="2530375"/>
    <lineage>
        <taxon>Bacteria</taxon>
        <taxon>Bacillati</taxon>
        <taxon>Actinomycetota</taxon>
        <taxon>Actinomycetes</taxon>
        <taxon>Propionibacteriales</taxon>
        <taxon>Kribbellaceae</taxon>
        <taxon>Kribbella</taxon>
    </lineage>
</organism>
<keyword evidence="1" id="KW-1133">Transmembrane helix</keyword>